<dbReference type="EMBL" id="GL348715">
    <property type="protein sequence ID" value="EFH59902.1"/>
    <property type="molecule type" value="Genomic_DNA"/>
</dbReference>
<dbReference type="Gene3D" id="3.80.10.10">
    <property type="entry name" value="Ribonuclease Inhibitor"/>
    <property type="match status" value="1"/>
</dbReference>
<evidence type="ECO:0000313" key="5">
    <source>
        <dbReference type="Proteomes" id="UP000008694"/>
    </source>
</evidence>
<feature type="region of interest" description="Disordered" evidence="2">
    <location>
        <begin position="245"/>
        <end position="291"/>
    </location>
</feature>
<feature type="compositionally biased region" description="Low complexity" evidence="2">
    <location>
        <begin position="280"/>
        <end position="291"/>
    </location>
</feature>
<accession>D7L817</accession>
<dbReference type="Pfam" id="PF23598">
    <property type="entry name" value="LRR_14"/>
    <property type="match status" value="1"/>
</dbReference>
<proteinExistence type="predicted"/>
<dbReference type="SUPFAM" id="SSF52058">
    <property type="entry name" value="L domain-like"/>
    <property type="match status" value="1"/>
</dbReference>
<dbReference type="InterPro" id="IPR032675">
    <property type="entry name" value="LRR_dom_sf"/>
</dbReference>
<evidence type="ECO:0000256" key="2">
    <source>
        <dbReference type="SAM" id="MobiDB-lite"/>
    </source>
</evidence>
<protein>
    <submittedName>
        <fullName evidence="4">Predicted protein</fullName>
    </submittedName>
</protein>
<gene>
    <name evidence="4" type="ORF">ARALYDRAFT_673717</name>
</gene>
<dbReference type="PANTHER" id="PTHR16083:SF83">
    <property type="entry name" value="LEUCINE-RICH REPEAT-CONTAINING PROTEIN 40"/>
    <property type="match status" value="1"/>
</dbReference>
<reference evidence="5" key="1">
    <citation type="journal article" date="2011" name="Nat. Genet.">
        <title>The Arabidopsis lyrata genome sequence and the basis of rapid genome size change.</title>
        <authorList>
            <person name="Hu T.T."/>
            <person name="Pattyn P."/>
            <person name="Bakker E.G."/>
            <person name="Cao J."/>
            <person name="Cheng J.-F."/>
            <person name="Clark R.M."/>
            <person name="Fahlgren N."/>
            <person name="Fawcett J.A."/>
            <person name="Grimwood J."/>
            <person name="Gundlach H."/>
            <person name="Haberer G."/>
            <person name="Hollister J.D."/>
            <person name="Ossowski S."/>
            <person name="Ottilar R.P."/>
            <person name="Salamov A.A."/>
            <person name="Schneeberger K."/>
            <person name="Spannagl M."/>
            <person name="Wang X."/>
            <person name="Yang L."/>
            <person name="Nasrallah M.E."/>
            <person name="Bergelson J."/>
            <person name="Carrington J.C."/>
            <person name="Gaut B.S."/>
            <person name="Schmutz J."/>
            <person name="Mayer K.F.X."/>
            <person name="Van de Peer Y."/>
            <person name="Grigoriev I.V."/>
            <person name="Nordborg M."/>
            <person name="Weigel D."/>
            <person name="Guo Y.-L."/>
        </authorList>
    </citation>
    <scope>NUCLEOTIDE SEQUENCE [LARGE SCALE GENOMIC DNA]</scope>
    <source>
        <strain evidence="5">cv. MN47</strain>
    </source>
</reference>
<organism evidence="5">
    <name type="scientific">Arabidopsis lyrata subsp. lyrata</name>
    <name type="common">Lyre-leaved rock-cress</name>
    <dbReference type="NCBI Taxonomy" id="81972"/>
    <lineage>
        <taxon>Eukaryota</taxon>
        <taxon>Viridiplantae</taxon>
        <taxon>Streptophyta</taxon>
        <taxon>Embryophyta</taxon>
        <taxon>Tracheophyta</taxon>
        <taxon>Spermatophyta</taxon>
        <taxon>Magnoliopsida</taxon>
        <taxon>eudicotyledons</taxon>
        <taxon>Gunneridae</taxon>
        <taxon>Pentapetalae</taxon>
        <taxon>rosids</taxon>
        <taxon>malvids</taxon>
        <taxon>Brassicales</taxon>
        <taxon>Brassicaceae</taxon>
        <taxon>Camelineae</taxon>
        <taxon>Arabidopsis</taxon>
    </lineage>
</organism>
<keyword evidence="5" id="KW-1185">Reference proteome</keyword>
<dbReference type="Proteomes" id="UP000008694">
    <property type="component" value="Unassembled WGS sequence"/>
</dbReference>
<feature type="domain" description="Disease resistance R13L4/SHOC-2-like LRR" evidence="3">
    <location>
        <begin position="42"/>
        <end position="148"/>
    </location>
</feature>
<dbReference type="Gramene" id="Al_scaffold_0003_2914">
    <property type="protein sequence ID" value="Al_scaffold_0003_2914"/>
    <property type="gene ID" value="Al_scaffold_0003_2914"/>
</dbReference>
<sequence>MELKDSGSIIKGYPAEDPKRLNMHIRNALHILKHGKNEEDSRIQFVPGLGSLPLLRVLDLSGVMFEGAKLHSSIGELIHLRLLNLYEAWVCHLPSSLRNLKRLLYLTLFVNYLGPVHVPNVLKEMLELSCTSETISSSLREMTYFETFALFDWQEIRLADHGGEVVLDFIHPKNLVLTCGFPQLCDLVLAEQMELEEWRVEEGSMPCLRTLTAKSWSFRMKEKLVAGIRTEARLAPRLEAGSLSGRPNPTLNVFPGGPRGPDENLGGQRESNCGHHIGITPSSTTSPTHVG</sequence>
<evidence type="ECO:0000313" key="4">
    <source>
        <dbReference type="EMBL" id="EFH59902.1"/>
    </source>
</evidence>
<name>D7L817_ARALL</name>
<evidence type="ECO:0000256" key="1">
    <source>
        <dbReference type="ARBA" id="ARBA00022737"/>
    </source>
</evidence>
<dbReference type="PANTHER" id="PTHR16083">
    <property type="entry name" value="LEUCINE RICH REPEAT CONTAINING PROTEIN"/>
    <property type="match status" value="1"/>
</dbReference>
<keyword evidence="1" id="KW-0677">Repeat</keyword>
<dbReference type="eggNOG" id="KOG4658">
    <property type="taxonomic scope" value="Eukaryota"/>
</dbReference>
<dbReference type="InterPro" id="IPR055414">
    <property type="entry name" value="LRR_R13L4/SHOC2-like"/>
</dbReference>
<dbReference type="HOGENOM" id="CLU_957621_0_0_1"/>
<evidence type="ECO:0000259" key="3">
    <source>
        <dbReference type="Pfam" id="PF23598"/>
    </source>
</evidence>
<dbReference type="AlphaFoldDB" id="D7L817"/>